<protein>
    <submittedName>
        <fullName evidence="1">3035_t:CDS:1</fullName>
    </submittedName>
</protein>
<name>A0ACA9LN24_9GLOM</name>
<evidence type="ECO:0000313" key="2">
    <source>
        <dbReference type="Proteomes" id="UP000789366"/>
    </source>
</evidence>
<comment type="caution">
    <text evidence="1">The sequence shown here is derived from an EMBL/GenBank/DDBJ whole genome shotgun (WGS) entry which is preliminary data.</text>
</comment>
<reference evidence="1" key="1">
    <citation type="submission" date="2021-06" db="EMBL/GenBank/DDBJ databases">
        <authorList>
            <person name="Kallberg Y."/>
            <person name="Tangrot J."/>
            <person name="Rosling A."/>
        </authorList>
    </citation>
    <scope>NUCLEOTIDE SEQUENCE</scope>
    <source>
        <strain evidence="1">28 12/20/2015</strain>
    </source>
</reference>
<gene>
    <name evidence="1" type="ORF">SPELUC_LOCUS4771</name>
</gene>
<proteinExistence type="predicted"/>
<accession>A0ACA9LN24</accession>
<keyword evidence="2" id="KW-1185">Reference proteome</keyword>
<dbReference type="Proteomes" id="UP000789366">
    <property type="component" value="Unassembled WGS sequence"/>
</dbReference>
<evidence type="ECO:0000313" key="1">
    <source>
        <dbReference type="EMBL" id="CAG8540201.1"/>
    </source>
</evidence>
<organism evidence="1 2">
    <name type="scientific">Cetraspora pellucida</name>
    <dbReference type="NCBI Taxonomy" id="1433469"/>
    <lineage>
        <taxon>Eukaryota</taxon>
        <taxon>Fungi</taxon>
        <taxon>Fungi incertae sedis</taxon>
        <taxon>Mucoromycota</taxon>
        <taxon>Glomeromycotina</taxon>
        <taxon>Glomeromycetes</taxon>
        <taxon>Diversisporales</taxon>
        <taxon>Gigasporaceae</taxon>
        <taxon>Cetraspora</taxon>
    </lineage>
</organism>
<dbReference type="EMBL" id="CAJVPW010004405">
    <property type="protein sequence ID" value="CAG8540201.1"/>
    <property type="molecule type" value="Genomic_DNA"/>
</dbReference>
<sequence>MNSEQDSNFSYKGYEEVIEQEITGIRSLMSKIKSSINLSNELRDLYSMQKLDYLRPELDVATRWNSTYYMLKKVVRMQVALRMLAINHNDIQDLMPTTET</sequence>